<dbReference type="InterPro" id="IPR000719">
    <property type="entry name" value="Prot_kinase_dom"/>
</dbReference>
<dbReference type="PROSITE" id="PS50011">
    <property type="entry name" value="PROTEIN_KINASE_DOM"/>
    <property type="match status" value="1"/>
</dbReference>
<dbReference type="Gene3D" id="1.10.510.10">
    <property type="entry name" value="Transferase(Phosphotransferase) domain 1"/>
    <property type="match status" value="1"/>
</dbReference>
<dbReference type="InterPro" id="IPR001245">
    <property type="entry name" value="Ser-Thr/Tyr_kinase_cat_dom"/>
</dbReference>
<dbReference type="GeneID" id="110784435"/>
<feature type="domain" description="Protein kinase" evidence="4">
    <location>
        <begin position="44"/>
        <end position="318"/>
    </location>
</feature>
<keyword evidence="2" id="KW-0472">Membrane</keyword>
<comment type="subcellular location">
    <subcellularLocation>
        <location evidence="1">Cell membrane</location>
    </subcellularLocation>
</comment>
<name>A0ABM3R5I0_SPIOL</name>
<dbReference type="InterPro" id="IPR050823">
    <property type="entry name" value="Plant_Ser_Thr_Prot_Kinase"/>
</dbReference>
<evidence type="ECO:0000259" key="4">
    <source>
        <dbReference type="PROSITE" id="PS50011"/>
    </source>
</evidence>
<dbReference type="Proteomes" id="UP000813463">
    <property type="component" value="Chromosome 1"/>
</dbReference>
<keyword evidence="5" id="KW-1185">Reference proteome</keyword>
<evidence type="ECO:0000313" key="6">
    <source>
        <dbReference type="RefSeq" id="XP_056690866.1"/>
    </source>
</evidence>
<protein>
    <submittedName>
        <fullName evidence="6">Probable serine/threonine-protein kinase PBL3 isoform X1</fullName>
    </submittedName>
</protein>
<proteinExistence type="predicted"/>
<evidence type="ECO:0000313" key="5">
    <source>
        <dbReference type="Proteomes" id="UP000813463"/>
    </source>
</evidence>
<dbReference type="SUPFAM" id="SSF56112">
    <property type="entry name" value="Protein kinase-like (PK-like)"/>
    <property type="match status" value="1"/>
</dbReference>
<evidence type="ECO:0000256" key="2">
    <source>
        <dbReference type="ARBA" id="ARBA00022475"/>
    </source>
</evidence>
<dbReference type="RefSeq" id="XP_056690866.1">
    <property type="nucleotide sequence ID" value="XM_056834888.1"/>
</dbReference>
<dbReference type="Pfam" id="PF07714">
    <property type="entry name" value="PK_Tyr_Ser-Thr"/>
    <property type="match status" value="1"/>
</dbReference>
<dbReference type="PANTHER" id="PTHR45621">
    <property type="entry name" value="OS01G0588500 PROTEIN-RELATED"/>
    <property type="match status" value="1"/>
</dbReference>
<sequence length="321" mass="36192">MGNCLGSSAPRSNLSLPTERPEEEILSSPGLKAFSIYELKTAIQYFDSLTEEGGSDLVFKGWIDEQTLSPSTPETGMVVAFKNLKPEGFHGDKEYWLSELNYIGQLHHPNLVKLFGYCLDGQDWFLVYEYLAKGRLENHLFGDHEGIQPLSWETRMKVAIGAAKGLCFLHDVEPQVIYRYLDASNILLDDDFNVKLQAYVSTQVNDIQGYATQGYADTVFAPGCVSAMSDVYSYGILLLVLLTGRKPLTKSMIGDQRLLNWVTLFRRKLIQIMDTKLERQYPENAAITIATLALQCTHFNPSFRPKMSEVLEKLQKALTLL</sequence>
<dbReference type="InterPro" id="IPR011009">
    <property type="entry name" value="Kinase-like_dom_sf"/>
</dbReference>
<evidence type="ECO:0000256" key="3">
    <source>
        <dbReference type="SAM" id="MobiDB-lite"/>
    </source>
</evidence>
<keyword evidence="6" id="KW-0808">Transferase</keyword>
<dbReference type="GO" id="GO:0016301">
    <property type="term" value="F:kinase activity"/>
    <property type="evidence" value="ECO:0007669"/>
    <property type="project" value="UniProtKB-KW"/>
</dbReference>
<reference evidence="6" key="2">
    <citation type="submission" date="2025-08" db="UniProtKB">
        <authorList>
            <consortium name="RefSeq"/>
        </authorList>
    </citation>
    <scope>IDENTIFICATION</scope>
    <source>
        <tissue evidence="6">Leaf</tissue>
    </source>
</reference>
<feature type="compositionally biased region" description="Polar residues" evidence="3">
    <location>
        <begin position="1"/>
        <end position="16"/>
    </location>
</feature>
<dbReference type="Gene3D" id="3.30.200.20">
    <property type="entry name" value="Phosphorylase Kinase, domain 1"/>
    <property type="match status" value="1"/>
</dbReference>
<feature type="region of interest" description="Disordered" evidence="3">
    <location>
        <begin position="1"/>
        <end position="22"/>
    </location>
</feature>
<reference evidence="5" key="1">
    <citation type="journal article" date="2021" name="Nat. Commun.">
        <title>Genomic analyses provide insights into spinach domestication and the genetic basis of agronomic traits.</title>
        <authorList>
            <person name="Cai X."/>
            <person name="Sun X."/>
            <person name="Xu C."/>
            <person name="Sun H."/>
            <person name="Wang X."/>
            <person name="Ge C."/>
            <person name="Zhang Z."/>
            <person name="Wang Q."/>
            <person name="Fei Z."/>
            <person name="Jiao C."/>
            <person name="Wang Q."/>
        </authorList>
    </citation>
    <scope>NUCLEOTIDE SEQUENCE [LARGE SCALE GENOMIC DNA]</scope>
    <source>
        <strain evidence="5">cv. Varoflay</strain>
    </source>
</reference>
<gene>
    <name evidence="6" type="primary">LOC110784435</name>
</gene>
<accession>A0ABM3R5I0</accession>
<keyword evidence="6" id="KW-0418">Kinase</keyword>
<evidence type="ECO:0000256" key="1">
    <source>
        <dbReference type="ARBA" id="ARBA00004236"/>
    </source>
</evidence>
<keyword evidence="2" id="KW-1003">Cell membrane</keyword>
<organism evidence="5 6">
    <name type="scientific">Spinacia oleracea</name>
    <name type="common">Spinach</name>
    <dbReference type="NCBI Taxonomy" id="3562"/>
    <lineage>
        <taxon>Eukaryota</taxon>
        <taxon>Viridiplantae</taxon>
        <taxon>Streptophyta</taxon>
        <taxon>Embryophyta</taxon>
        <taxon>Tracheophyta</taxon>
        <taxon>Spermatophyta</taxon>
        <taxon>Magnoliopsida</taxon>
        <taxon>eudicotyledons</taxon>
        <taxon>Gunneridae</taxon>
        <taxon>Pentapetalae</taxon>
        <taxon>Caryophyllales</taxon>
        <taxon>Chenopodiaceae</taxon>
        <taxon>Chenopodioideae</taxon>
        <taxon>Anserineae</taxon>
        <taxon>Spinacia</taxon>
    </lineage>
</organism>